<evidence type="ECO:0000259" key="2">
    <source>
        <dbReference type="Pfam" id="PF04167"/>
    </source>
</evidence>
<evidence type="ECO:0000256" key="1">
    <source>
        <dbReference type="ARBA" id="ARBA00022801"/>
    </source>
</evidence>
<dbReference type="PANTHER" id="PTHR39159:SF1">
    <property type="entry name" value="UPF0374 PROTEIN YGAC"/>
    <property type="match status" value="1"/>
</dbReference>
<name>A0A0F7CLA1_9CREN</name>
<dbReference type="PANTHER" id="PTHR39159">
    <property type="match status" value="1"/>
</dbReference>
<dbReference type="SUPFAM" id="SSF159234">
    <property type="entry name" value="FomD-like"/>
    <property type="match status" value="1"/>
</dbReference>
<dbReference type="RefSeq" id="WP_052884583.1">
    <property type="nucleotide sequence ID" value="NZ_CP009961.1"/>
</dbReference>
<sequence length="496" mass="56042">MIRLRGIYSTALAGLLSEAGYTFSDISEKTRSRIPGLRFSPESVRATIKDLEHHKGIVIIGEEDAVANIYSIIESSIGSEYSIFVRDGPYTVYRARIIEAVKGGYTVELPGRRKGFLRTFQRHTIGDVVTAHVVKPAIFSPVLEEGIAVSGDYVRVVEGKRHSVSEHIHDPQFTLELLTLASTKARGKWGVRFRSSCRGTEILRIMEELEKLLGEAERVKQASEKIDAPALVRAGESIALMYFSFKSFERFDTIRRRYYPTVQGHHLVKSLGDNNISNKVDELEASASDDSVNFSENYFDELIRVLSTGTVRVVHEKAMGRGYTWLAKASISPTGYIQLEREVESNGWYDGLRVEKVKGDRIFTLTYPSSRFLVHKYVDKEDNLKGIYVNLNTPLDFSLIPPSLWYLDLALDIAWTPGEEARIIDQAEFEVLRVSGLYPKGSIEHYLEAARKIRELLSHEPLKLLTGPDFLVRLQDSVWGDEATKILMSFSNRLRG</sequence>
<dbReference type="AlphaFoldDB" id="A0A0F7CLA1"/>
<dbReference type="InterPro" id="IPR007295">
    <property type="entry name" value="DUF402"/>
</dbReference>
<dbReference type="PATRIC" id="fig|1550241.5.peg.1471"/>
<dbReference type="GeneID" id="25401986"/>
<evidence type="ECO:0000313" key="4">
    <source>
        <dbReference type="Proteomes" id="UP000067434"/>
    </source>
</evidence>
<dbReference type="Gene3D" id="2.40.380.10">
    <property type="entry name" value="FomD-like"/>
    <property type="match status" value="1"/>
</dbReference>
<evidence type="ECO:0000313" key="3">
    <source>
        <dbReference type="EMBL" id="AKG39051.1"/>
    </source>
</evidence>
<feature type="domain" description="DUF402" evidence="2">
    <location>
        <begin position="339"/>
        <end position="457"/>
    </location>
</feature>
<dbReference type="EMBL" id="CP009961">
    <property type="protein sequence ID" value="AKG39051.1"/>
    <property type="molecule type" value="Genomic_DNA"/>
</dbReference>
<dbReference type="InterPro" id="IPR035930">
    <property type="entry name" value="FomD-like_sf"/>
</dbReference>
<keyword evidence="4" id="KW-1185">Reference proteome</keyword>
<proteinExistence type="predicted"/>
<dbReference type="HOGENOM" id="CLU_044303_0_0_2"/>
<gene>
    <name evidence="3" type="ORF">MA03_07105</name>
</gene>
<dbReference type="GO" id="GO:0016787">
    <property type="term" value="F:hydrolase activity"/>
    <property type="evidence" value="ECO:0007669"/>
    <property type="project" value="UniProtKB-KW"/>
</dbReference>
<reference evidence="3 4" key="1">
    <citation type="journal article" date="2015" name="Stand. Genomic Sci.">
        <title>Complete genome sequence of and proposal of Thermofilum uzonense sp. nov. a novel hyperthermophilic crenarchaeon and emended description of the genus Thermofilum.</title>
        <authorList>
            <person name="Toshchakov S.V."/>
            <person name="Korzhenkov A.A."/>
            <person name="Samarov N.I."/>
            <person name="Mazunin I.O."/>
            <person name="Mozhey O.I."/>
            <person name="Shmyr I.S."/>
            <person name="Derbikova K.S."/>
            <person name="Taranov E.A."/>
            <person name="Dominova I.N."/>
            <person name="Bonch-Osmolovskaya E.A."/>
            <person name="Patrushev M.V."/>
            <person name="Podosokorskaya O.A."/>
            <person name="Kublanov I.V."/>
        </authorList>
    </citation>
    <scope>NUCLEOTIDE SEQUENCE [LARGE SCALE GENOMIC DNA]</scope>
    <source>
        <strain evidence="3 4">1807-2</strain>
    </source>
</reference>
<dbReference type="Proteomes" id="UP000067434">
    <property type="component" value="Chromosome"/>
</dbReference>
<keyword evidence="1" id="KW-0378">Hydrolase</keyword>
<dbReference type="OrthoDB" id="84798at2157"/>
<accession>A0A0F7CLA1</accession>
<dbReference type="Pfam" id="PF04167">
    <property type="entry name" value="DUF402"/>
    <property type="match status" value="1"/>
</dbReference>
<protein>
    <recommendedName>
        <fullName evidence="2">DUF402 domain-containing protein</fullName>
    </recommendedName>
</protein>
<organism evidence="3 4">
    <name type="scientific">Infirmifilum uzonense</name>
    <dbReference type="NCBI Taxonomy" id="1550241"/>
    <lineage>
        <taxon>Archaea</taxon>
        <taxon>Thermoproteota</taxon>
        <taxon>Thermoprotei</taxon>
        <taxon>Thermofilales</taxon>
        <taxon>Thermofilaceae</taxon>
        <taxon>Infirmifilum</taxon>
    </lineage>
</organism>
<dbReference type="InterPro" id="IPR050212">
    <property type="entry name" value="Ntdp-like"/>
</dbReference>
<dbReference type="KEGG" id="thf:MA03_07105"/>
<dbReference type="STRING" id="1550241.MA03_07105"/>